<dbReference type="EMBL" id="JX454574">
    <property type="protein sequence ID" value="AGE89915.1"/>
    <property type="molecule type" value="Genomic_DNA"/>
</dbReference>
<evidence type="ECO:0008006" key="5">
    <source>
        <dbReference type="Google" id="ProtNLM"/>
    </source>
</evidence>
<evidence type="ECO:0000313" key="2">
    <source>
        <dbReference type="EMBL" id="AGE89915.1"/>
    </source>
</evidence>
<gene>
    <name evidence="3" type="primary">ORF60</name>
    <name evidence="2" type="ORF">SlsnVgp060</name>
</gene>
<dbReference type="OrthoDB" id="18095at10239"/>
<keyword evidence="1" id="KW-0812">Transmembrane</keyword>
<keyword evidence="1" id="KW-1133">Transmembrane helix</keyword>
<reference evidence="3" key="2">
    <citation type="submission" date="2018-02" db="EMBL/GenBank/DDBJ databases">
        <title>Genome analyses of the Tunisian isolate of Spodoptera littoralis#nucleopolyhedrovirus SpliNPV-Tun2 and biological activity identification.</title>
        <authorList>
            <person name="Ben Tiba S."/>
            <person name="Wennmann J.T."/>
            <person name="Laarif A."/>
            <person name="Larem A."/>
            <person name="Fattouch S."/>
            <person name="Jehle J.A."/>
        </authorList>
    </citation>
    <scope>NUCLEOTIDE SEQUENCE</scope>
    <source>
        <strain evidence="3">SpliNPV-Tun2</strain>
    </source>
</reference>
<evidence type="ECO:0000313" key="3">
    <source>
        <dbReference type="EMBL" id="AYU75249.1"/>
    </source>
</evidence>
<dbReference type="EMBL" id="MG958660">
    <property type="protein sequence ID" value="AYU75249.1"/>
    <property type="molecule type" value="Genomic_DNA"/>
</dbReference>
<dbReference type="InterPro" id="IPR008005">
    <property type="entry name" value="PIF6"/>
</dbReference>
<organismHost>
    <name type="scientific">Lepidoptera</name>
    <name type="common">moths &amp; butterflies</name>
    <dbReference type="NCBI Taxonomy" id="7088"/>
</organismHost>
<feature type="transmembrane region" description="Helical" evidence="1">
    <location>
        <begin position="95"/>
        <end position="115"/>
    </location>
</feature>
<dbReference type="Pfam" id="PF05341">
    <property type="entry name" value="PIF6"/>
    <property type="match status" value="1"/>
</dbReference>
<reference evidence="2 4" key="1">
    <citation type="journal article" date="2013" name="Virus Res.">
        <title>Determination and analysis of the genome sequence of Spodoptera littoralis multiple nucleopolyhedrovirus.</title>
        <authorList>
            <person name="Breitenbach J.E."/>
            <person name="El-Sheikh el.-S.A."/>
            <person name="Harrison R.L."/>
            <person name="Rowley D.L."/>
            <person name="Sparks M.E."/>
            <person name="Gundersen-Rindal D.E."/>
            <person name="Popham H.J."/>
        </authorList>
    </citation>
    <scope>NUCLEOTIDE SEQUENCE [LARGE SCALE GENOMIC DNA]</scope>
    <source>
        <strain evidence="2">AN1956</strain>
    </source>
</reference>
<dbReference type="Proteomes" id="UP000232896">
    <property type="component" value="Segment"/>
</dbReference>
<keyword evidence="1" id="KW-0472">Membrane</keyword>
<evidence type="ECO:0000313" key="4">
    <source>
        <dbReference type="Proteomes" id="UP000232896"/>
    </source>
</evidence>
<proteinExistence type="predicted"/>
<sequence>MSKIRWRILNSDRVEVSPESREHAWKDLMIDLLHTSPNYVSYRTAINRADFENFDYNRPIVYEINERNLLINSEFFNVALNRPSRVVAPLNITPLYIFLAFICSLLIALISAVTAHTYEHDGRRRPESYSVDGVRQTD</sequence>
<name>M1JTF8_NPVSL</name>
<evidence type="ECO:0000256" key="1">
    <source>
        <dbReference type="SAM" id="Phobius"/>
    </source>
</evidence>
<keyword evidence="4" id="KW-1185">Reference proteome</keyword>
<protein>
    <recommendedName>
        <fullName evidence="5">Pif-6</fullName>
    </recommendedName>
</protein>
<organism evidence="2 4">
    <name type="scientific">Spodoptera littoralis nuclear polyhedrosis virus</name>
    <name type="common">SlNPV</name>
    <dbReference type="NCBI Taxonomy" id="10456"/>
    <lineage>
        <taxon>Viruses</taxon>
        <taxon>Viruses incertae sedis</taxon>
        <taxon>Naldaviricetes</taxon>
        <taxon>Lefavirales</taxon>
        <taxon>Baculoviridae</taxon>
        <taxon>Alphabaculovirus</taxon>
        <taxon>Alphabaculovirus splittoralis</taxon>
    </lineage>
</organism>
<accession>M1JTF8</accession>